<dbReference type="PANTHER" id="PTHR31859">
    <property type="entry name" value="TETRATRICOPEPTIDE REPEAT PROTEIN 39 FAMILY MEMBER"/>
    <property type="match status" value="1"/>
</dbReference>
<evidence type="ECO:0000313" key="1">
    <source>
        <dbReference type="EnsemblMetazoa" id="AQUA007001-PA"/>
    </source>
</evidence>
<accession>A0A182XB04</accession>
<dbReference type="PANTHER" id="PTHR31859:SF9">
    <property type="entry name" value="TETRATRICOPEPTIDE REPEAT PROTEIN 39B"/>
    <property type="match status" value="1"/>
</dbReference>
<keyword evidence="2" id="KW-1185">Reference proteome</keyword>
<dbReference type="InterPro" id="IPR011990">
    <property type="entry name" value="TPR-like_helical_dom_sf"/>
</dbReference>
<dbReference type="Pfam" id="PF10300">
    <property type="entry name" value="Iml2-TPR_39"/>
    <property type="match status" value="1"/>
</dbReference>
<dbReference type="SUPFAM" id="SSF48452">
    <property type="entry name" value="TPR-like"/>
    <property type="match status" value="1"/>
</dbReference>
<organism evidence="1 2">
    <name type="scientific">Anopheles quadriannulatus</name>
    <name type="common">Mosquito</name>
    <dbReference type="NCBI Taxonomy" id="34691"/>
    <lineage>
        <taxon>Eukaryota</taxon>
        <taxon>Metazoa</taxon>
        <taxon>Ecdysozoa</taxon>
        <taxon>Arthropoda</taxon>
        <taxon>Hexapoda</taxon>
        <taxon>Insecta</taxon>
        <taxon>Pterygota</taxon>
        <taxon>Neoptera</taxon>
        <taxon>Endopterygota</taxon>
        <taxon>Diptera</taxon>
        <taxon>Nematocera</taxon>
        <taxon>Culicoidea</taxon>
        <taxon>Culicidae</taxon>
        <taxon>Anophelinae</taxon>
        <taxon>Anopheles</taxon>
    </lineage>
</organism>
<dbReference type="EnsemblMetazoa" id="AQUA007001-RA">
    <property type="protein sequence ID" value="AQUA007001-PA"/>
    <property type="gene ID" value="AQUA007001"/>
</dbReference>
<sequence>MKPLATSSMYHSVGHSVFTYLEAMLTFEQQHIAAASEALKQCLNVCNRYRKKSTLTETIGKTFKKVNYDQYTDLEAHAELCSAEALLLKAMLTFIEDETLTSLIKGGMKIRNCFAMYKECNNILTHRQWESESSKLHFESGVRMGLGTFNLMISLLPARIIKLLEFIGFSGNKQSGMQDLITGSQSEGIRQVLCVMTLLGYNLIVCYVLSHKEGDLRFCDELLVKQLNQYPDGVWFLFFKGRLEFMKGNLDDALKCLRLNWRESLLFATYLVENSKWSRTIYTYQKASIMCMLKTEELHSSEIRTIATLMKEVPKYKQRIAGKSLPMEKFACKKTERFFAQQSFLYVPALELMFVWNLFKILGKHFHLADGVYRIVEENLNHYGERVNSKSNPAFGVYAADNKALLLLLKGACLRQMNSPLQATRCLEEVIALFKDIKEDHYLVPYAIVELALIYIDQGNKDQAILALEDAKKNYSGYSLESRLHFRIHTALMELKGKSYENIPSGAE</sequence>
<evidence type="ECO:0000313" key="2">
    <source>
        <dbReference type="Proteomes" id="UP000076407"/>
    </source>
</evidence>
<dbReference type="Gene3D" id="1.25.40.10">
    <property type="entry name" value="Tetratricopeptide repeat domain"/>
    <property type="match status" value="1"/>
</dbReference>
<proteinExistence type="predicted"/>
<evidence type="ECO:0008006" key="3">
    <source>
        <dbReference type="Google" id="ProtNLM"/>
    </source>
</evidence>
<dbReference type="Proteomes" id="UP000076407">
    <property type="component" value="Unassembled WGS sequence"/>
</dbReference>
<protein>
    <recommendedName>
        <fullName evidence="3">Tetratricopeptide repeat protein 39B</fullName>
    </recommendedName>
</protein>
<dbReference type="VEuPathDB" id="VectorBase:AQUA007001"/>
<dbReference type="AlphaFoldDB" id="A0A182XB04"/>
<dbReference type="STRING" id="34691.A0A182XB04"/>
<dbReference type="InterPro" id="IPR019412">
    <property type="entry name" value="IML2/TPR_39"/>
</dbReference>
<reference evidence="1" key="1">
    <citation type="submission" date="2020-05" db="UniProtKB">
        <authorList>
            <consortium name="EnsemblMetazoa"/>
        </authorList>
    </citation>
    <scope>IDENTIFICATION</scope>
    <source>
        <strain evidence="1">SANGQUA</strain>
    </source>
</reference>
<name>A0A182XB04_ANOQN</name>